<evidence type="ECO:0000313" key="1">
    <source>
        <dbReference type="EMBL" id="KKK39164.1"/>
    </source>
</evidence>
<comment type="caution">
    <text evidence="1">The sequence shown here is derived from an EMBL/GenBank/DDBJ whole genome shotgun (WGS) entry which is preliminary data.</text>
</comment>
<evidence type="ECO:0000313" key="2">
    <source>
        <dbReference type="Proteomes" id="UP000034166"/>
    </source>
</evidence>
<accession>A0A0M2SX70</accession>
<sequence length="58" mass="6780">MFGEKPTCNVCRKEIKGNDVVYVKMRYPSYKGMTEITAYLKNEGSFLCEDCFNNKTKR</sequence>
<keyword evidence="2" id="KW-1185">Reference proteome</keyword>
<protein>
    <submittedName>
        <fullName evidence="1">Fe3+ hydroxamate ABC transporter substrate-binding protein</fullName>
    </submittedName>
</protein>
<name>A0A0M2SX70_9BACI</name>
<dbReference type="AlphaFoldDB" id="A0A0M2SX70"/>
<dbReference type="EMBL" id="LAYY01000004">
    <property type="protein sequence ID" value="KKK39164.1"/>
    <property type="molecule type" value="Genomic_DNA"/>
</dbReference>
<reference evidence="1 2" key="1">
    <citation type="submission" date="2015-04" db="EMBL/GenBank/DDBJ databases">
        <title>Taxonomic description and genome sequence of Bacillus campisalis sp. nov., a novel member of the genus Bacillus isolated from solar saltern.</title>
        <authorList>
            <person name="Mathan Kumar R."/>
            <person name="Kaur G."/>
            <person name="Kumar A."/>
            <person name="Singh N.K."/>
            <person name="Kaur N."/>
            <person name="Kumar N."/>
            <person name="Mayilraj S."/>
        </authorList>
    </citation>
    <scope>NUCLEOTIDE SEQUENCE [LARGE SCALE GENOMIC DNA]</scope>
    <source>
        <strain evidence="1 2">SA2-6</strain>
    </source>
</reference>
<proteinExistence type="predicted"/>
<dbReference type="Proteomes" id="UP000034166">
    <property type="component" value="Unassembled WGS sequence"/>
</dbReference>
<dbReference type="PATRIC" id="fig|1408103.3.peg.1161"/>
<gene>
    <name evidence="1" type="ORF">WQ57_05175</name>
</gene>
<organism evidence="1 2">
    <name type="scientific">Mesobacillus campisalis</name>
    <dbReference type="NCBI Taxonomy" id="1408103"/>
    <lineage>
        <taxon>Bacteria</taxon>
        <taxon>Bacillati</taxon>
        <taxon>Bacillota</taxon>
        <taxon>Bacilli</taxon>
        <taxon>Bacillales</taxon>
        <taxon>Bacillaceae</taxon>
        <taxon>Mesobacillus</taxon>
    </lineage>
</organism>